<evidence type="ECO:0000313" key="6">
    <source>
        <dbReference type="Proteomes" id="UP000828390"/>
    </source>
</evidence>
<keyword evidence="3" id="KW-0732">Signal</keyword>
<dbReference type="InterPro" id="IPR052969">
    <property type="entry name" value="Thr-specific_kinase-like"/>
</dbReference>
<evidence type="ECO:0000313" key="5">
    <source>
        <dbReference type="EMBL" id="KAH3859160.1"/>
    </source>
</evidence>
<dbReference type="InterPro" id="IPR036465">
    <property type="entry name" value="vWFA_dom_sf"/>
</dbReference>
<evidence type="ECO:0000256" key="3">
    <source>
        <dbReference type="ARBA" id="ARBA00022729"/>
    </source>
</evidence>
<dbReference type="OrthoDB" id="301415at2759"/>
<keyword evidence="6" id="KW-1185">Reference proteome</keyword>
<evidence type="ECO:0000256" key="2">
    <source>
        <dbReference type="ARBA" id="ARBA00022525"/>
    </source>
</evidence>
<dbReference type="SUPFAM" id="SSF53300">
    <property type="entry name" value="vWA-like"/>
    <property type="match status" value="1"/>
</dbReference>
<comment type="caution">
    <text evidence="5">The sequence shown here is derived from an EMBL/GenBank/DDBJ whole genome shotgun (WGS) entry which is preliminary data.</text>
</comment>
<dbReference type="InterPro" id="IPR002035">
    <property type="entry name" value="VWF_A"/>
</dbReference>
<proteinExistence type="predicted"/>
<dbReference type="PANTHER" id="PTHR47763:SF1">
    <property type="entry name" value="DUF659 DOMAIN-CONTAINING PROTEIN"/>
    <property type="match status" value="1"/>
</dbReference>
<dbReference type="GO" id="GO:0004674">
    <property type="term" value="F:protein serine/threonine kinase activity"/>
    <property type="evidence" value="ECO:0007669"/>
    <property type="project" value="TreeGrafter"/>
</dbReference>
<dbReference type="GO" id="GO:0005737">
    <property type="term" value="C:cytoplasm"/>
    <property type="evidence" value="ECO:0007669"/>
    <property type="project" value="TreeGrafter"/>
</dbReference>
<dbReference type="AlphaFoldDB" id="A0A9D4LI89"/>
<feature type="domain" description="VWFA" evidence="4">
    <location>
        <begin position="24"/>
        <end position="230"/>
    </location>
</feature>
<dbReference type="Pfam" id="PF25106">
    <property type="entry name" value="VWA_4"/>
    <property type="match status" value="1"/>
</dbReference>
<accession>A0A9D4LI89</accession>
<dbReference type="PROSITE" id="PS50234">
    <property type="entry name" value="VWFA"/>
    <property type="match status" value="1"/>
</dbReference>
<comment type="subcellular location">
    <subcellularLocation>
        <location evidence="1">Secreted</location>
    </subcellularLocation>
</comment>
<dbReference type="Proteomes" id="UP000828390">
    <property type="component" value="Unassembled WGS sequence"/>
</dbReference>
<dbReference type="PANTHER" id="PTHR47763">
    <property type="entry name" value="ALPHA-PROTEIN KINASE VWKA"/>
    <property type="match status" value="1"/>
</dbReference>
<keyword evidence="2" id="KW-0964">Secreted</keyword>
<evidence type="ECO:0000259" key="4">
    <source>
        <dbReference type="PROSITE" id="PS50234"/>
    </source>
</evidence>
<dbReference type="SMART" id="SM00327">
    <property type="entry name" value="VWA"/>
    <property type="match status" value="1"/>
</dbReference>
<organism evidence="5 6">
    <name type="scientific">Dreissena polymorpha</name>
    <name type="common">Zebra mussel</name>
    <name type="synonym">Mytilus polymorpha</name>
    <dbReference type="NCBI Taxonomy" id="45954"/>
    <lineage>
        <taxon>Eukaryota</taxon>
        <taxon>Metazoa</taxon>
        <taxon>Spiralia</taxon>
        <taxon>Lophotrochozoa</taxon>
        <taxon>Mollusca</taxon>
        <taxon>Bivalvia</taxon>
        <taxon>Autobranchia</taxon>
        <taxon>Heteroconchia</taxon>
        <taxon>Euheterodonta</taxon>
        <taxon>Imparidentia</taxon>
        <taxon>Neoheterodontei</taxon>
        <taxon>Myida</taxon>
        <taxon>Dreissenoidea</taxon>
        <taxon>Dreissenidae</taxon>
        <taxon>Dreissena</taxon>
    </lineage>
</organism>
<dbReference type="InterPro" id="IPR056861">
    <property type="entry name" value="HMCN1-like_VWA"/>
</dbReference>
<dbReference type="EMBL" id="JAIWYP010000003">
    <property type="protein sequence ID" value="KAH3859160.1"/>
    <property type="molecule type" value="Genomic_DNA"/>
</dbReference>
<protein>
    <recommendedName>
        <fullName evidence="4">VWFA domain-containing protein</fullName>
    </recommendedName>
</protein>
<dbReference type="Gene3D" id="3.40.50.410">
    <property type="entry name" value="von Willebrand factor, type A domain"/>
    <property type="match status" value="1"/>
</dbReference>
<sequence length="407" mass="43597">MASKVEYEEVSKPPLKKHDIKSLDLAFVMDATGSMGSYIESAKNNIRKIVEEIVASEKGDVRLALVNYRDHPPQDTSYVTQVHDFTSSPGTMKGWLESTTAEGGGDTPEAVADALHDALKLSWRDEATKICVCISDAPPHGIGASGDGFPEGFPNGIDPIEVVHQMAEKGITLYVVACEPSITPYKNFFMAIAFTTGGQYVPLTKAQVLCQVIVGGAQEEMSLERLMEEVNEEVQAEMAAGSAIDETEMTRRVHSKMMSKGVTSKQLLRNKEELSNVADNEEVRNLSKLTNLCDMRAAFKPSEEAFSFGGFPAAYGAPMPAMCTMPRYAADGIPEIAALSLGPPGGGGGGFGDINSAPGGGGGGFGDINSAPEEMYEVEEMPISVAQASRMVQKSMARNKVNRPLEK</sequence>
<gene>
    <name evidence="5" type="ORF">DPMN_101876</name>
</gene>
<reference evidence="5" key="2">
    <citation type="submission" date="2020-11" db="EMBL/GenBank/DDBJ databases">
        <authorList>
            <person name="McCartney M.A."/>
            <person name="Auch B."/>
            <person name="Kono T."/>
            <person name="Mallez S."/>
            <person name="Becker A."/>
            <person name="Gohl D.M."/>
            <person name="Silverstein K.A.T."/>
            <person name="Koren S."/>
            <person name="Bechman K.B."/>
            <person name="Herman A."/>
            <person name="Abrahante J.E."/>
            <person name="Garbe J."/>
        </authorList>
    </citation>
    <scope>NUCLEOTIDE SEQUENCE</scope>
    <source>
        <strain evidence="5">Duluth1</strain>
        <tissue evidence="5">Whole animal</tissue>
    </source>
</reference>
<reference evidence="5" key="1">
    <citation type="journal article" date="2019" name="bioRxiv">
        <title>The Genome of the Zebra Mussel, Dreissena polymorpha: A Resource for Invasive Species Research.</title>
        <authorList>
            <person name="McCartney M.A."/>
            <person name="Auch B."/>
            <person name="Kono T."/>
            <person name="Mallez S."/>
            <person name="Zhang Y."/>
            <person name="Obille A."/>
            <person name="Becker A."/>
            <person name="Abrahante J.E."/>
            <person name="Garbe J."/>
            <person name="Badalamenti J.P."/>
            <person name="Herman A."/>
            <person name="Mangelson H."/>
            <person name="Liachko I."/>
            <person name="Sullivan S."/>
            <person name="Sone E.D."/>
            <person name="Koren S."/>
            <person name="Silverstein K.A.T."/>
            <person name="Beckman K.B."/>
            <person name="Gohl D.M."/>
        </authorList>
    </citation>
    <scope>NUCLEOTIDE SEQUENCE</scope>
    <source>
        <strain evidence="5">Duluth1</strain>
        <tissue evidence="5">Whole animal</tissue>
    </source>
</reference>
<name>A0A9D4LI89_DREPO</name>
<evidence type="ECO:0000256" key="1">
    <source>
        <dbReference type="ARBA" id="ARBA00004613"/>
    </source>
</evidence>